<dbReference type="EMBL" id="PSQE01000006">
    <property type="protein sequence ID" value="RHN51996.1"/>
    <property type="molecule type" value="Genomic_DNA"/>
</dbReference>
<reference evidence="6" key="3">
    <citation type="submission" date="2015-06" db="UniProtKB">
        <authorList>
            <consortium name="EnsemblPlants"/>
        </authorList>
    </citation>
    <scope>IDENTIFICATION</scope>
    <source>
        <strain evidence="6">cv. Jemalong A17</strain>
    </source>
</reference>
<feature type="domain" description="Late nodulin" evidence="2">
    <location>
        <begin position="1"/>
        <end position="64"/>
    </location>
</feature>
<evidence type="ECO:0000313" key="7">
    <source>
        <dbReference type="Proteomes" id="UP000002051"/>
    </source>
</evidence>
<sequence length="72" mass="8227">MAQFLLFIYSLIIFLSLFFGEAAYERTEPIMHNGEPINLIPCVTVADCPRMDEPLHMTCLVGACWPCIRSLY</sequence>
<dbReference type="GO" id="GO:0046872">
    <property type="term" value="F:metal ion binding"/>
    <property type="evidence" value="ECO:0007669"/>
    <property type="project" value="InterPro"/>
</dbReference>
<evidence type="ECO:0000256" key="1">
    <source>
        <dbReference type="SAM" id="SignalP"/>
    </source>
</evidence>
<reference evidence="3 7" key="2">
    <citation type="journal article" date="2014" name="BMC Genomics">
        <title>An improved genome release (version Mt4.0) for the model legume Medicago truncatula.</title>
        <authorList>
            <person name="Tang H."/>
            <person name="Krishnakumar V."/>
            <person name="Bidwell S."/>
            <person name="Rosen B."/>
            <person name="Chan A."/>
            <person name="Zhou S."/>
            <person name="Gentzbittel L."/>
            <person name="Childs K.L."/>
            <person name="Yandell M."/>
            <person name="Gundlach H."/>
            <person name="Mayer K.F."/>
            <person name="Schwartz D.C."/>
            <person name="Town C.D."/>
        </authorList>
    </citation>
    <scope>GENOME REANNOTATION</scope>
    <source>
        <strain evidence="3">A17</strain>
        <strain evidence="6 7">cv. Jemalong A17</strain>
    </source>
</reference>
<feature type="signal peptide" evidence="1">
    <location>
        <begin position="1"/>
        <end position="22"/>
    </location>
</feature>
<proteinExistence type="predicted"/>
<dbReference type="Gramene" id="rna36599">
    <property type="protein sequence ID" value="RHN51998.1"/>
    <property type="gene ID" value="gene36599"/>
</dbReference>
<name>A0A072TFS3_MEDTR</name>
<dbReference type="HOGENOM" id="CLU_181053_6_1_1"/>
<evidence type="ECO:0000259" key="2">
    <source>
        <dbReference type="Pfam" id="PF07127"/>
    </source>
</evidence>
<reference evidence="4" key="5">
    <citation type="journal article" date="2018" name="Nat. Plants">
        <title>Whole-genome landscape of Medicago truncatula symbiotic genes.</title>
        <authorList>
            <person name="Pecrix Y."/>
            <person name="Gamas P."/>
            <person name="Carrere S."/>
        </authorList>
    </citation>
    <scope>NUCLEOTIDE SEQUENCE</scope>
    <source>
        <tissue evidence="4">Leaves</tissue>
    </source>
</reference>
<evidence type="ECO:0000313" key="5">
    <source>
        <dbReference type="EMBL" id="RHN51998.1"/>
    </source>
</evidence>
<dbReference type="EMBL" id="PSQE01000006">
    <property type="protein sequence ID" value="RHN51998.1"/>
    <property type="molecule type" value="Genomic_DNA"/>
</dbReference>
<dbReference type="Pfam" id="PF07127">
    <property type="entry name" value="Nodulin_late"/>
    <property type="match status" value="1"/>
</dbReference>
<evidence type="ECO:0000313" key="8">
    <source>
        <dbReference type="Proteomes" id="UP000265566"/>
    </source>
</evidence>
<dbReference type="EnsemblPlants" id="KEH16086">
    <property type="protein sequence ID" value="KEH16086"/>
    <property type="gene ID" value="MTR_0337s0030"/>
</dbReference>
<keyword evidence="1" id="KW-0732">Signal</keyword>
<dbReference type="InterPro" id="IPR009810">
    <property type="entry name" value="Nodulin_late_dom"/>
</dbReference>
<evidence type="ECO:0000313" key="4">
    <source>
        <dbReference type="EMBL" id="RHN51996.1"/>
    </source>
</evidence>
<feature type="chain" id="PRO_5014498682" evidence="1">
    <location>
        <begin position="23"/>
        <end position="72"/>
    </location>
</feature>
<reference evidence="3 7" key="1">
    <citation type="journal article" date="2011" name="Nature">
        <title>The Medicago genome provides insight into the evolution of rhizobial symbioses.</title>
        <authorList>
            <person name="Young N.D."/>
            <person name="Debelle F."/>
            <person name="Oldroyd G.E."/>
            <person name="Geurts R."/>
            <person name="Cannon S.B."/>
            <person name="Udvardi M.K."/>
            <person name="Benedito V.A."/>
            <person name="Mayer K.F."/>
            <person name="Gouzy J."/>
            <person name="Schoof H."/>
            <person name="Van de Peer Y."/>
            <person name="Proost S."/>
            <person name="Cook D.R."/>
            <person name="Meyers B.C."/>
            <person name="Spannagl M."/>
            <person name="Cheung F."/>
            <person name="De Mita S."/>
            <person name="Krishnakumar V."/>
            <person name="Gundlach H."/>
            <person name="Zhou S."/>
            <person name="Mudge J."/>
            <person name="Bharti A.K."/>
            <person name="Murray J.D."/>
            <person name="Naoumkina M.A."/>
            <person name="Rosen B."/>
            <person name="Silverstein K.A."/>
            <person name="Tang H."/>
            <person name="Rombauts S."/>
            <person name="Zhao P.X."/>
            <person name="Zhou P."/>
            <person name="Barbe V."/>
            <person name="Bardou P."/>
            <person name="Bechner M."/>
            <person name="Bellec A."/>
            <person name="Berger A."/>
            <person name="Berges H."/>
            <person name="Bidwell S."/>
            <person name="Bisseling T."/>
            <person name="Choisne N."/>
            <person name="Couloux A."/>
            <person name="Denny R."/>
            <person name="Deshpande S."/>
            <person name="Dai X."/>
            <person name="Doyle J.J."/>
            <person name="Dudez A.M."/>
            <person name="Farmer A.D."/>
            <person name="Fouteau S."/>
            <person name="Franken C."/>
            <person name="Gibelin C."/>
            <person name="Gish J."/>
            <person name="Goldstein S."/>
            <person name="Gonzalez A.J."/>
            <person name="Green P.J."/>
            <person name="Hallab A."/>
            <person name="Hartog M."/>
            <person name="Hua A."/>
            <person name="Humphray S.J."/>
            <person name="Jeong D.H."/>
            <person name="Jing Y."/>
            <person name="Jocker A."/>
            <person name="Kenton S.M."/>
            <person name="Kim D.J."/>
            <person name="Klee K."/>
            <person name="Lai H."/>
            <person name="Lang C."/>
            <person name="Lin S."/>
            <person name="Macmil S.L."/>
            <person name="Magdelenat G."/>
            <person name="Matthews L."/>
            <person name="McCorrison J."/>
            <person name="Monaghan E.L."/>
            <person name="Mun J.H."/>
            <person name="Najar F.Z."/>
            <person name="Nicholson C."/>
            <person name="Noirot C."/>
            <person name="O'Bleness M."/>
            <person name="Paule C.R."/>
            <person name="Poulain J."/>
            <person name="Prion F."/>
            <person name="Qin B."/>
            <person name="Qu C."/>
            <person name="Retzel E.F."/>
            <person name="Riddle C."/>
            <person name="Sallet E."/>
            <person name="Samain S."/>
            <person name="Samson N."/>
            <person name="Sanders I."/>
            <person name="Saurat O."/>
            <person name="Scarpelli C."/>
            <person name="Schiex T."/>
            <person name="Segurens B."/>
            <person name="Severin A.J."/>
            <person name="Sherrier D.J."/>
            <person name="Shi R."/>
            <person name="Sims S."/>
            <person name="Singer S.R."/>
            <person name="Sinharoy S."/>
            <person name="Sterck L."/>
            <person name="Viollet A."/>
            <person name="Wang B.B."/>
            <person name="Wang K."/>
            <person name="Wang M."/>
            <person name="Wang X."/>
            <person name="Warfsmann J."/>
            <person name="Weissenbach J."/>
            <person name="White D.D."/>
            <person name="White J.D."/>
            <person name="Wiley G.B."/>
            <person name="Wincker P."/>
            <person name="Xing Y."/>
            <person name="Yang L."/>
            <person name="Yao Z."/>
            <person name="Ying F."/>
            <person name="Zhai J."/>
            <person name="Zhou L."/>
            <person name="Zuber A."/>
            <person name="Denarie J."/>
            <person name="Dixon R.A."/>
            <person name="May G.D."/>
            <person name="Schwartz D.C."/>
            <person name="Rogers J."/>
            <person name="Quetier F."/>
            <person name="Town C.D."/>
            <person name="Roe B.A."/>
        </authorList>
    </citation>
    <scope>NUCLEOTIDE SEQUENCE [LARGE SCALE GENOMIC DNA]</scope>
    <source>
        <strain evidence="3">A17</strain>
        <strain evidence="6 7">cv. Jemalong A17</strain>
    </source>
</reference>
<accession>A0A072TFS3</accession>
<keyword evidence="7" id="KW-1185">Reference proteome</keyword>
<dbReference type="Proteomes" id="UP000265566">
    <property type="component" value="Chromosome 6"/>
</dbReference>
<dbReference type="PaxDb" id="3880-AES66271"/>
<reference evidence="8" key="4">
    <citation type="journal article" date="2018" name="Nat. Plants">
        <title>Whole-genome landscape of Medicago truncatula symbiotic genes.</title>
        <authorList>
            <person name="Pecrix Y."/>
            <person name="Staton S.E."/>
            <person name="Sallet E."/>
            <person name="Lelandais-Briere C."/>
            <person name="Moreau S."/>
            <person name="Carrere S."/>
            <person name="Blein T."/>
            <person name="Jardinaud M.F."/>
            <person name="Latrasse D."/>
            <person name="Zouine M."/>
            <person name="Zahm M."/>
            <person name="Kreplak J."/>
            <person name="Mayjonade B."/>
            <person name="Satge C."/>
            <person name="Perez M."/>
            <person name="Cauet S."/>
            <person name="Marande W."/>
            <person name="Chantry-Darmon C."/>
            <person name="Lopez-Roques C."/>
            <person name="Bouchez O."/>
            <person name="Berard A."/>
            <person name="Debelle F."/>
            <person name="Munos S."/>
            <person name="Bendahmane A."/>
            <person name="Berges H."/>
            <person name="Niebel A."/>
            <person name="Buitink J."/>
            <person name="Frugier F."/>
            <person name="Benhamed M."/>
            <person name="Crespi M."/>
            <person name="Gouzy J."/>
            <person name="Gamas P."/>
        </authorList>
    </citation>
    <scope>NUCLEOTIDE SEQUENCE [LARGE SCALE GENOMIC DNA]</scope>
    <source>
        <strain evidence="8">cv. Jemalong A17</strain>
    </source>
</reference>
<dbReference type="Proteomes" id="UP000002051">
    <property type="component" value="Unassembled WGS sequence"/>
</dbReference>
<evidence type="ECO:0000313" key="6">
    <source>
        <dbReference type="EnsemblPlants" id="KEH16086"/>
    </source>
</evidence>
<organism evidence="3 7">
    <name type="scientific">Medicago truncatula</name>
    <name type="common">Barrel medic</name>
    <name type="synonym">Medicago tribuloides</name>
    <dbReference type="NCBI Taxonomy" id="3880"/>
    <lineage>
        <taxon>Eukaryota</taxon>
        <taxon>Viridiplantae</taxon>
        <taxon>Streptophyta</taxon>
        <taxon>Embryophyta</taxon>
        <taxon>Tracheophyta</taxon>
        <taxon>Spermatophyta</taxon>
        <taxon>Magnoliopsida</taxon>
        <taxon>eudicotyledons</taxon>
        <taxon>Gunneridae</taxon>
        <taxon>Pentapetalae</taxon>
        <taxon>rosids</taxon>
        <taxon>fabids</taxon>
        <taxon>Fabales</taxon>
        <taxon>Fabaceae</taxon>
        <taxon>Papilionoideae</taxon>
        <taxon>50 kb inversion clade</taxon>
        <taxon>NPAAA clade</taxon>
        <taxon>Hologalegina</taxon>
        <taxon>IRL clade</taxon>
        <taxon>Trifolieae</taxon>
        <taxon>Medicago</taxon>
    </lineage>
</organism>
<gene>
    <name evidence="3" type="ORF">MTR_0337s0030</name>
    <name evidence="4" type="ORF">MtrunA17_Chr6g0475531</name>
    <name evidence="5" type="ORF">MtrunA17_Chr6g0475551</name>
</gene>
<dbReference type="EMBL" id="KL403062">
    <property type="protein sequence ID" value="KEH16086.1"/>
    <property type="molecule type" value="Genomic_DNA"/>
</dbReference>
<dbReference type="Gramene" id="rna36597">
    <property type="protein sequence ID" value="RHN51996.1"/>
    <property type="gene ID" value="gene36597"/>
</dbReference>
<protein>
    <submittedName>
        <fullName evidence="3">Nodule Cysteine-Rich (NCR) secreted peptide</fullName>
    </submittedName>
    <submittedName>
        <fullName evidence="4">Putative Late nodulin</fullName>
    </submittedName>
</protein>
<evidence type="ECO:0000313" key="3">
    <source>
        <dbReference type="EMBL" id="KEH16086.1"/>
    </source>
</evidence>
<dbReference type="AlphaFoldDB" id="A0A072TFS3"/>